<keyword evidence="5" id="KW-1185">Reference proteome</keyword>
<organism evidence="4 5">
    <name type="scientific">Stakelama flava</name>
    <dbReference type="NCBI Taxonomy" id="2860338"/>
    <lineage>
        <taxon>Bacteria</taxon>
        <taxon>Pseudomonadati</taxon>
        <taxon>Pseudomonadota</taxon>
        <taxon>Alphaproteobacteria</taxon>
        <taxon>Sphingomonadales</taxon>
        <taxon>Sphingomonadaceae</taxon>
        <taxon>Stakelama</taxon>
    </lineage>
</organism>
<gene>
    <name evidence="4" type="ORF">KY084_08300</name>
</gene>
<feature type="domain" description="DUF2062" evidence="3">
    <location>
        <begin position="56"/>
        <end position="202"/>
    </location>
</feature>
<dbReference type="InterPro" id="IPR018639">
    <property type="entry name" value="DUF2062"/>
</dbReference>
<evidence type="ECO:0000256" key="2">
    <source>
        <dbReference type="SAM" id="Phobius"/>
    </source>
</evidence>
<reference evidence="4 5" key="1">
    <citation type="submission" date="2021-07" db="EMBL/GenBank/DDBJ databases">
        <title>Stakelama flava sp. nov., a novel endophytic bacterium isolated from branch of Kandelia candel.</title>
        <authorList>
            <person name="Tuo L."/>
        </authorList>
    </citation>
    <scope>NUCLEOTIDE SEQUENCE [LARGE SCALE GENOMIC DNA]</scope>
    <source>
        <strain evidence="4 5">CBK3Z-3</strain>
    </source>
</reference>
<evidence type="ECO:0000256" key="1">
    <source>
        <dbReference type="SAM" id="MobiDB-lite"/>
    </source>
</evidence>
<dbReference type="Proteomes" id="UP001197214">
    <property type="component" value="Unassembled WGS sequence"/>
</dbReference>
<accession>A0ABS6XKY7</accession>
<protein>
    <submittedName>
        <fullName evidence="4">DUF2062 domain-containing protein</fullName>
    </submittedName>
</protein>
<feature type="transmembrane region" description="Helical" evidence="2">
    <location>
        <begin position="171"/>
        <end position="196"/>
    </location>
</feature>
<evidence type="ECO:0000313" key="4">
    <source>
        <dbReference type="EMBL" id="MBW4330875.1"/>
    </source>
</evidence>
<proteinExistence type="predicted"/>
<comment type="caution">
    <text evidence="4">The sequence shown here is derived from an EMBL/GenBank/DDBJ whole genome shotgun (WGS) entry which is preliminary data.</text>
</comment>
<evidence type="ECO:0000313" key="5">
    <source>
        <dbReference type="Proteomes" id="UP001197214"/>
    </source>
</evidence>
<dbReference type="Pfam" id="PF09835">
    <property type="entry name" value="DUF2062"/>
    <property type="match status" value="1"/>
</dbReference>
<evidence type="ECO:0000259" key="3">
    <source>
        <dbReference type="Pfam" id="PF09835"/>
    </source>
</evidence>
<feature type="transmembrane region" description="Helical" evidence="2">
    <location>
        <begin position="80"/>
        <end position="103"/>
    </location>
</feature>
<keyword evidence="2" id="KW-1133">Transmembrane helix</keyword>
<feature type="region of interest" description="Disordered" evidence="1">
    <location>
        <begin position="1"/>
        <end position="32"/>
    </location>
</feature>
<name>A0ABS6XKY7_9SPHN</name>
<sequence>MTSARRSRSGTGSVNNKGFCATGDEPANRKAGKGGLIERFHRALPTRAGMASNKWLRPVAHRVLHPALWRFTRRSVPRGVALGMLTGMLVPVAQIPLSALLAFPVKANIPAAALTTFITNPLTMPPIWLAAYWTGKWVLSIDARVPGRPITVQAQTGWLHWLVADAGPATIVGLVVFAIVGAVLGYAISALGWRWWIAHKWKRRRKSV</sequence>
<keyword evidence="2" id="KW-0472">Membrane</keyword>
<dbReference type="PANTHER" id="PTHR40547:SF1">
    <property type="entry name" value="SLL0298 PROTEIN"/>
    <property type="match status" value="1"/>
</dbReference>
<dbReference type="EMBL" id="JAHWZX010000006">
    <property type="protein sequence ID" value="MBW4330875.1"/>
    <property type="molecule type" value="Genomic_DNA"/>
</dbReference>
<keyword evidence="2" id="KW-0812">Transmembrane</keyword>
<dbReference type="PANTHER" id="PTHR40547">
    <property type="entry name" value="SLL0298 PROTEIN"/>
    <property type="match status" value="1"/>
</dbReference>